<dbReference type="GO" id="GO:0030170">
    <property type="term" value="F:pyridoxal phosphate binding"/>
    <property type="evidence" value="ECO:0007669"/>
    <property type="project" value="InterPro"/>
</dbReference>
<evidence type="ECO:0000259" key="8">
    <source>
        <dbReference type="Pfam" id="PF00155"/>
    </source>
</evidence>
<dbReference type="EC" id="2.6.1.5" evidence="9"/>
<dbReference type="Gene3D" id="3.40.640.10">
    <property type="entry name" value="Type I PLP-dependent aspartate aminotransferase-like (Major domain)"/>
    <property type="match status" value="1"/>
</dbReference>
<dbReference type="Pfam" id="PF00155">
    <property type="entry name" value="Aminotran_1_2"/>
    <property type="match status" value="1"/>
</dbReference>
<name>A0A8E3Z7M3_9EMBR</name>
<protein>
    <submittedName>
        <fullName evidence="9">Tyrosine aminotransferase</fullName>
        <ecNumber evidence="9">2.6.1.5</ecNumber>
    </submittedName>
</protein>
<evidence type="ECO:0000256" key="5">
    <source>
        <dbReference type="ARBA" id="ARBA00022898"/>
    </source>
</evidence>
<dbReference type="InterPro" id="IPR015424">
    <property type="entry name" value="PyrdxlP-dep_Trfase"/>
</dbReference>
<dbReference type="PROSITE" id="PS00105">
    <property type="entry name" value="AA_TRANSFER_CLASS_1"/>
    <property type="match status" value="1"/>
</dbReference>
<dbReference type="Gene3D" id="3.90.1150.10">
    <property type="entry name" value="Aspartate Aminotransferase, domain 1"/>
    <property type="match status" value="1"/>
</dbReference>
<evidence type="ECO:0000256" key="3">
    <source>
        <dbReference type="ARBA" id="ARBA00022576"/>
    </source>
</evidence>
<dbReference type="GO" id="GO:0004838">
    <property type="term" value="F:L-tyrosine-2-oxoglutarate transaminase activity"/>
    <property type="evidence" value="ECO:0007669"/>
    <property type="project" value="TreeGrafter"/>
</dbReference>
<proteinExistence type="evidence at transcript level"/>
<organism evidence="9">
    <name type="scientific">Anthoceros agrestis</name>
    <dbReference type="NCBI Taxonomy" id="41834"/>
    <lineage>
        <taxon>Eukaryota</taxon>
        <taxon>Viridiplantae</taxon>
        <taxon>Streptophyta</taxon>
        <taxon>Embryophyta</taxon>
        <taxon>Anthocerotophyta</taxon>
        <taxon>Anthocerotopsida</taxon>
        <taxon>Anthocerotidae</taxon>
        <taxon>Anthocerotales</taxon>
        <taxon>Anthocerotaceae</taxon>
        <taxon>Anthoceros</taxon>
    </lineage>
</organism>
<dbReference type="InterPro" id="IPR004839">
    <property type="entry name" value="Aminotransferase_I/II_large"/>
</dbReference>
<evidence type="ECO:0000256" key="6">
    <source>
        <dbReference type="PIRNR" id="PIRNR000517"/>
    </source>
</evidence>
<dbReference type="PIRSF" id="PIRSF000517">
    <property type="entry name" value="Tyr_transaminase"/>
    <property type="match status" value="1"/>
</dbReference>
<sequence length="464" mass="50919">MATVLNQKRQAEILHGNGVEGGGGGLAVSKIMSKAVVGKPPVARKPAGKTVDKEWNVRPRIAALESRNPIRDIVETKLKPNPNLGKKPISLAQGDPTVYGHLKVPESACAALAEVATSYKYNGYAHSAGILECRSAVADFHSEHLPFELTPEDVGIVVGCSQAIEFSIACLAAEGSNMLVPRPGFPIYDTFCRYYGVEVRYYDLLPERGWEVDLEQVAELADDDTAAMILCNPSNPCGTSFSYQHLSQIAGLCEKLKLPIISDEIYEHMLFGEKKFTPMATFSLQVPVLTVGGISKRWLAPGWRLGWILICDPCCILEKSGVVEALKRIMQMTIGTSVLVQAAVPAMLQNTTPEFYKQTMKTLEDGCDCCYRRIQGIVGLDVPTKPDGAMYMMAKVDPSAFKDIPDDTVFAEKLVKEENIVVLPGSAFGIHNWLRLVFATPVYMLEEAFDRIEAFCLRHASVQN</sequence>
<evidence type="ECO:0000256" key="2">
    <source>
        <dbReference type="ARBA" id="ARBA00007441"/>
    </source>
</evidence>
<keyword evidence="3 9" id="KW-0032">Aminotransferase</keyword>
<keyword evidence="5 6" id="KW-0663">Pyridoxal phosphate</keyword>
<evidence type="ECO:0000313" key="9">
    <source>
        <dbReference type="EMBL" id="QKX95019.1"/>
    </source>
</evidence>
<dbReference type="EMBL" id="MN922307">
    <property type="protein sequence ID" value="QKX95019.1"/>
    <property type="molecule type" value="mRNA"/>
</dbReference>
<reference evidence="9" key="1">
    <citation type="journal article" date="2021" name="Planta">
        <title>Identification and biochemical characterisation of tyrosine aminotransferase from Anthoceros agrestis unveils the conceivable entry point into rosmarinic acid biosynthesis in hornworts.</title>
        <authorList>
            <person name="Busch T."/>
            <person name="Petersen M."/>
        </authorList>
    </citation>
    <scope>NUCLEOTIDE SEQUENCE</scope>
</reference>
<dbReference type="PANTHER" id="PTHR45744">
    <property type="entry name" value="TYROSINE AMINOTRANSFERASE"/>
    <property type="match status" value="1"/>
</dbReference>
<dbReference type="SUPFAM" id="SSF53383">
    <property type="entry name" value="PLP-dependent transferases"/>
    <property type="match status" value="1"/>
</dbReference>
<evidence type="ECO:0000256" key="1">
    <source>
        <dbReference type="ARBA" id="ARBA00001933"/>
    </source>
</evidence>
<feature type="modified residue" description="N6-(pyridoxal phosphate)lysine" evidence="7">
    <location>
        <position position="296"/>
    </location>
</feature>
<dbReference type="InterPro" id="IPR015422">
    <property type="entry name" value="PyrdxlP-dep_Trfase_small"/>
</dbReference>
<keyword evidence="4 9" id="KW-0808">Transferase</keyword>
<dbReference type="PANTHER" id="PTHR45744:SF2">
    <property type="entry name" value="TYROSINE AMINOTRANSFERASE"/>
    <property type="match status" value="1"/>
</dbReference>
<comment type="cofactor">
    <cofactor evidence="1 6 7">
        <name>pyridoxal 5'-phosphate</name>
        <dbReference type="ChEBI" id="CHEBI:597326"/>
    </cofactor>
</comment>
<evidence type="ECO:0000256" key="7">
    <source>
        <dbReference type="PIRSR" id="PIRSR000517-1"/>
    </source>
</evidence>
<comment type="similarity">
    <text evidence="2 6">Belongs to the class-I pyridoxal-phosphate-dependent aminotransferase family.</text>
</comment>
<dbReference type="InterPro" id="IPR015421">
    <property type="entry name" value="PyrdxlP-dep_Trfase_major"/>
</dbReference>
<dbReference type="AlphaFoldDB" id="A0A8E3Z7M3"/>
<dbReference type="InterPro" id="IPR004838">
    <property type="entry name" value="NHTrfase_class1_PyrdxlP-BS"/>
</dbReference>
<dbReference type="CDD" id="cd00609">
    <property type="entry name" value="AAT_like"/>
    <property type="match status" value="1"/>
</dbReference>
<dbReference type="NCBIfam" id="TIGR01265">
    <property type="entry name" value="tyr_nico_aTase"/>
    <property type="match status" value="1"/>
</dbReference>
<dbReference type="SMR" id="A0A8E3Z7M3"/>
<feature type="domain" description="Aminotransferase class I/classII large" evidence="8">
    <location>
        <begin position="87"/>
        <end position="452"/>
    </location>
</feature>
<evidence type="ECO:0000256" key="4">
    <source>
        <dbReference type="ARBA" id="ARBA00022679"/>
    </source>
</evidence>
<dbReference type="GO" id="GO:0006572">
    <property type="term" value="P:L-tyrosine catabolic process"/>
    <property type="evidence" value="ECO:0007669"/>
    <property type="project" value="TreeGrafter"/>
</dbReference>
<dbReference type="InterPro" id="IPR005958">
    <property type="entry name" value="TyrNic_aminoTrfase"/>
</dbReference>
<accession>A0A8E3Z7M3</accession>